<comment type="caution">
    <text evidence="7">The sequence shown here is derived from an EMBL/GenBank/DDBJ whole genome shotgun (WGS) entry which is preliminary data.</text>
</comment>
<organism evidence="7 8">
    <name type="scientific">Lithocarpus litseifolius</name>
    <dbReference type="NCBI Taxonomy" id="425828"/>
    <lineage>
        <taxon>Eukaryota</taxon>
        <taxon>Viridiplantae</taxon>
        <taxon>Streptophyta</taxon>
        <taxon>Embryophyta</taxon>
        <taxon>Tracheophyta</taxon>
        <taxon>Spermatophyta</taxon>
        <taxon>Magnoliopsida</taxon>
        <taxon>eudicotyledons</taxon>
        <taxon>Gunneridae</taxon>
        <taxon>Pentapetalae</taxon>
        <taxon>rosids</taxon>
        <taxon>fabids</taxon>
        <taxon>Fagales</taxon>
        <taxon>Fagaceae</taxon>
        <taxon>Lithocarpus</taxon>
    </lineage>
</organism>
<dbReference type="Proteomes" id="UP001459277">
    <property type="component" value="Unassembled WGS sequence"/>
</dbReference>
<evidence type="ECO:0000313" key="8">
    <source>
        <dbReference type="Proteomes" id="UP001459277"/>
    </source>
</evidence>
<evidence type="ECO:0000259" key="6">
    <source>
        <dbReference type="PROSITE" id="PS50966"/>
    </source>
</evidence>
<name>A0AAW2CI37_9ROSI</name>
<evidence type="ECO:0000256" key="3">
    <source>
        <dbReference type="ARBA" id="ARBA00022833"/>
    </source>
</evidence>
<evidence type="ECO:0000313" key="7">
    <source>
        <dbReference type="EMBL" id="KAK9996409.1"/>
    </source>
</evidence>
<dbReference type="InterPro" id="IPR018289">
    <property type="entry name" value="MULE_transposase_dom"/>
</dbReference>
<feature type="region of interest" description="Disordered" evidence="5">
    <location>
        <begin position="514"/>
        <end position="540"/>
    </location>
</feature>
<feature type="compositionally biased region" description="Basic residues" evidence="5">
    <location>
        <begin position="514"/>
        <end position="525"/>
    </location>
</feature>
<dbReference type="SMART" id="SM00575">
    <property type="entry name" value="ZnF_PMZ"/>
    <property type="match status" value="1"/>
</dbReference>
<dbReference type="PANTHER" id="PTHR47718:SF2">
    <property type="entry name" value="PROTEIN FAR1-RELATED SEQUENCE 5-LIKE"/>
    <property type="match status" value="1"/>
</dbReference>
<keyword evidence="3" id="KW-0862">Zinc</keyword>
<keyword evidence="8" id="KW-1185">Reference proteome</keyword>
<dbReference type="InterPro" id="IPR006564">
    <property type="entry name" value="Znf_PMZ"/>
</dbReference>
<protein>
    <recommendedName>
        <fullName evidence="6">SWIM-type domain-containing protein</fullName>
    </recommendedName>
</protein>
<evidence type="ECO:0000256" key="5">
    <source>
        <dbReference type="SAM" id="MobiDB-lite"/>
    </source>
</evidence>
<keyword evidence="2 4" id="KW-0863">Zinc-finger</keyword>
<dbReference type="Pfam" id="PF10551">
    <property type="entry name" value="MULE"/>
    <property type="match status" value="1"/>
</dbReference>
<dbReference type="PROSITE" id="PS50966">
    <property type="entry name" value="ZF_SWIM"/>
    <property type="match status" value="1"/>
</dbReference>
<sequence>MNDCTPKVGMEFDTLEAAWMFWKNYGKQTGFSVRKHYANKICETGKYKVYDFVSEHNHVLHLAATTFMMRSERKMSDVQAFAIDLAYASGIKPKEIHELMSREAGGRANLGYTGIDQKNYLRTRRQQSLIYGEAGSLLRYFQQQLVHNPSFHYAVQLDIEEQITNIFWADAKMIIDYAHFGDVFSFDTTFGTNKEFRPLAVFIGFNHHREMVIFGAALLYDETIESFKWLFESFLNAHGGRKPKSIFTDQDFAIAKALTEVMPETWHGLCTWHIMQNGIKKLGNLMKDGSLFLRDFKDCMYKYENESEFEEAWNKMIQTYTIKDLSWLNAAIIKDRNCSQLVHEYTVVLLEKVGEYKVLCNSISRTISCSCRKFETFGILCCHALKVFDILDIKIIPDAYILKRWTREAKNGYVIDSIGKDVHGDVNLKVTQRYRRLCPRLVRLASRAAEIEEAYALVESVTKELEKQVEDIAMKFSSVSLNNSKDQMSLGGSEIVDHGEPIKNLVEKVKGLKKKEGHKGRKRCKSWVEQQLRRKKKTSTKDSIRQQLSKVCF</sequence>
<reference evidence="7 8" key="1">
    <citation type="submission" date="2024-01" db="EMBL/GenBank/DDBJ databases">
        <title>A telomere-to-telomere, gap-free genome of sweet tea (Lithocarpus litseifolius).</title>
        <authorList>
            <person name="Zhou J."/>
        </authorList>
    </citation>
    <scope>NUCLEOTIDE SEQUENCE [LARGE SCALE GENOMIC DNA]</scope>
    <source>
        <strain evidence="7">Zhou-2022a</strain>
        <tissue evidence="7">Leaf</tissue>
    </source>
</reference>
<proteinExistence type="predicted"/>
<dbReference type="InterPro" id="IPR007527">
    <property type="entry name" value="Znf_SWIM"/>
</dbReference>
<feature type="domain" description="SWIM-type" evidence="6">
    <location>
        <begin position="356"/>
        <end position="392"/>
    </location>
</feature>
<evidence type="ECO:0000256" key="1">
    <source>
        <dbReference type="ARBA" id="ARBA00022723"/>
    </source>
</evidence>
<evidence type="ECO:0000256" key="4">
    <source>
        <dbReference type="PROSITE-ProRule" id="PRU00325"/>
    </source>
</evidence>
<accession>A0AAW2CI37</accession>
<evidence type="ECO:0000256" key="2">
    <source>
        <dbReference type="ARBA" id="ARBA00022771"/>
    </source>
</evidence>
<dbReference type="GO" id="GO:0008270">
    <property type="term" value="F:zinc ion binding"/>
    <property type="evidence" value="ECO:0007669"/>
    <property type="project" value="UniProtKB-KW"/>
</dbReference>
<dbReference type="EMBL" id="JAZDWU010000007">
    <property type="protein sequence ID" value="KAK9996409.1"/>
    <property type="molecule type" value="Genomic_DNA"/>
</dbReference>
<dbReference type="Pfam" id="PF04434">
    <property type="entry name" value="SWIM"/>
    <property type="match status" value="1"/>
</dbReference>
<gene>
    <name evidence="7" type="ORF">SO802_021095</name>
</gene>
<keyword evidence="1" id="KW-0479">Metal-binding</keyword>
<dbReference type="PANTHER" id="PTHR47718">
    <property type="entry name" value="OS01G0519700 PROTEIN"/>
    <property type="match status" value="1"/>
</dbReference>
<dbReference type="AlphaFoldDB" id="A0AAW2CI37"/>